<evidence type="ECO:0000313" key="1">
    <source>
        <dbReference type="EMBL" id="MFC4269532.1"/>
    </source>
</evidence>
<organism evidence="1 2">
    <name type="scientific">Polaribacter marinivivus</name>
    <dbReference type="NCBI Taxonomy" id="1524260"/>
    <lineage>
        <taxon>Bacteria</taxon>
        <taxon>Pseudomonadati</taxon>
        <taxon>Bacteroidota</taxon>
        <taxon>Flavobacteriia</taxon>
        <taxon>Flavobacteriales</taxon>
        <taxon>Flavobacteriaceae</taxon>
    </lineage>
</organism>
<sequence length="183" mass="21741">MKKIPYFILLFLFISCGIQKEKNQFKESPIHYATVNTDYNLELPNNWKSYKDLHNQTSYKPKDQKGLYPDNQITFRKIEVDKSKIKSIEDIVNYKSNNKIYVKNYRKNVTTVTSRFGKTIITDVSFILNNKTSIVRSTYFKTNDNYYSISFYSNPYSFNKYIKDFKYVFNNLTFGKKTTTSSK</sequence>
<dbReference type="Proteomes" id="UP001595826">
    <property type="component" value="Unassembled WGS sequence"/>
</dbReference>
<keyword evidence="2" id="KW-1185">Reference proteome</keyword>
<reference evidence="2" key="1">
    <citation type="journal article" date="2019" name="Int. J. Syst. Evol. Microbiol.">
        <title>The Global Catalogue of Microorganisms (GCM) 10K type strain sequencing project: providing services to taxonomists for standard genome sequencing and annotation.</title>
        <authorList>
            <consortium name="The Broad Institute Genomics Platform"/>
            <consortium name="The Broad Institute Genome Sequencing Center for Infectious Disease"/>
            <person name="Wu L."/>
            <person name="Ma J."/>
        </authorList>
    </citation>
    <scope>NUCLEOTIDE SEQUENCE [LARGE SCALE GENOMIC DNA]</scope>
    <source>
        <strain evidence="2">CECT 8655</strain>
    </source>
</reference>
<comment type="caution">
    <text evidence="1">The sequence shown here is derived from an EMBL/GenBank/DDBJ whole genome shotgun (WGS) entry which is preliminary data.</text>
</comment>
<dbReference type="EMBL" id="JBHSCY010000002">
    <property type="protein sequence ID" value="MFC4269532.1"/>
    <property type="molecule type" value="Genomic_DNA"/>
</dbReference>
<dbReference type="PROSITE" id="PS51257">
    <property type="entry name" value="PROKAR_LIPOPROTEIN"/>
    <property type="match status" value="1"/>
</dbReference>
<accession>A0ABV8RAU4</accession>
<name>A0ABV8RAU4_9FLAO</name>
<proteinExistence type="predicted"/>
<evidence type="ECO:0000313" key="2">
    <source>
        <dbReference type="Proteomes" id="UP001595826"/>
    </source>
</evidence>
<dbReference type="RefSeq" id="WP_377410694.1">
    <property type="nucleotide sequence ID" value="NZ_JBHSCY010000002.1"/>
</dbReference>
<evidence type="ECO:0008006" key="3">
    <source>
        <dbReference type="Google" id="ProtNLM"/>
    </source>
</evidence>
<protein>
    <recommendedName>
        <fullName evidence="3">PsbP C-terminal domain-containing protein</fullName>
    </recommendedName>
</protein>
<gene>
    <name evidence="1" type="ORF">ACFOWD_11495</name>
</gene>